<sequence length="43" mass="4990">MKLSDLIKIWDLLWGIDVGDLKYDDLKKAVGRVVEIEDDLKDD</sequence>
<name>A0A0F9LDP5_9ZZZZ</name>
<comment type="caution">
    <text evidence="1">The sequence shown here is derived from an EMBL/GenBank/DDBJ whole genome shotgun (WGS) entry which is preliminary data.</text>
</comment>
<accession>A0A0F9LDP5</accession>
<proteinExistence type="predicted"/>
<dbReference type="EMBL" id="LAZR01011318">
    <property type="protein sequence ID" value="KKM62320.1"/>
    <property type="molecule type" value="Genomic_DNA"/>
</dbReference>
<reference evidence="1" key="1">
    <citation type="journal article" date="2015" name="Nature">
        <title>Complex archaea that bridge the gap between prokaryotes and eukaryotes.</title>
        <authorList>
            <person name="Spang A."/>
            <person name="Saw J.H."/>
            <person name="Jorgensen S.L."/>
            <person name="Zaremba-Niedzwiedzka K."/>
            <person name="Martijn J."/>
            <person name="Lind A.E."/>
            <person name="van Eijk R."/>
            <person name="Schleper C."/>
            <person name="Guy L."/>
            <person name="Ettema T.J."/>
        </authorList>
    </citation>
    <scope>NUCLEOTIDE SEQUENCE</scope>
</reference>
<organism evidence="1">
    <name type="scientific">marine sediment metagenome</name>
    <dbReference type="NCBI Taxonomy" id="412755"/>
    <lineage>
        <taxon>unclassified sequences</taxon>
        <taxon>metagenomes</taxon>
        <taxon>ecological metagenomes</taxon>
    </lineage>
</organism>
<protein>
    <submittedName>
        <fullName evidence="1">Uncharacterized protein</fullName>
    </submittedName>
</protein>
<gene>
    <name evidence="1" type="ORF">LCGC14_1522850</name>
</gene>
<evidence type="ECO:0000313" key="1">
    <source>
        <dbReference type="EMBL" id="KKM62320.1"/>
    </source>
</evidence>
<dbReference type="AlphaFoldDB" id="A0A0F9LDP5"/>